<protein>
    <submittedName>
        <fullName evidence="1">Uncharacterized protein</fullName>
    </submittedName>
</protein>
<feature type="non-terminal residue" evidence="1">
    <location>
        <position position="32"/>
    </location>
</feature>
<proteinExistence type="predicted"/>
<name>A0A382ZZM4_9ZZZZ</name>
<dbReference type="AlphaFoldDB" id="A0A382ZZM4"/>
<sequence>LSHYTIDLLKSIVLPNMLLKLLMLDWMRVVLI</sequence>
<feature type="non-terminal residue" evidence="1">
    <location>
        <position position="1"/>
    </location>
</feature>
<gene>
    <name evidence="1" type="ORF">METZ01_LOCUS452982</name>
</gene>
<accession>A0A382ZZM4</accession>
<organism evidence="1">
    <name type="scientific">marine metagenome</name>
    <dbReference type="NCBI Taxonomy" id="408172"/>
    <lineage>
        <taxon>unclassified sequences</taxon>
        <taxon>metagenomes</taxon>
        <taxon>ecological metagenomes</taxon>
    </lineage>
</organism>
<dbReference type="EMBL" id="UINC01187414">
    <property type="protein sequence ID" value="SVE00128.1"/>
    <property type="molecule type" value="Genomic_DNA"/>
</dbReference>
<evidence type="ECO:0000313" key="1">
    <source>
        <dbReference type="EMBL" id="SVE00128.1"/>
    </source>
</evidence>
<reference evidence="1" key="1">
    <citation type="submission" date="2018-05" db="EMBL/GenBank/DDBJ databases">
        <authorList>
            <person name="Lanie J.A."/>
            <person name="Ng W.-L."/>
            <person name="Kazmierczak K.M."/>
            <person name="Andrzejewski T.M."/>
            <person name="Davidsen T.M."/>
            <person name="Wayne K.J."/>
            <person name="Tettelin H."/>
            <person name="Glass J.I."/>
            <person name="Rusch D."/>
            <person name="Podicherti R."/>
            <person name="Tsui H.-C.T."/>
            <person name="Winkler M.E."/>
        </authorList>
    </citation>
    <scope>NUCLEOTIDE SEQUENCE</scope>
</reference>